<comment type="caution">
    <text evidence="2">The sequence shown here is derived from an EMBL/GenBank/DDBJ whole genome shotgun (WGS) entry which is preliminary data.</text>
</comment>
<feature type="compositionally biased region" description="Basic and acidic residues" evidence="1">
    <location>
        <begin position="417"/>
        <end position="428"/>
    </location>
</feature>
<evidence type="ECO:0000313" key="2">
    <source>
        <dbReference type="EMBL" id="KAK4012451.1"/>
    </source>
</evidence>
<organism evidence="2 3">
    <name type="scientific">Daphnia magna</name>
    <dbReference type="NCBI Taxonomy" id="35525"/>
    <lineage>
        <taxon>Eukaryota</taxon>
        <taxon>Metazoa</taxon>
        <taxon>Ecdysozoa</taxon>
        <taxon>Arthropoda</taxon>
        <taxon>Crustacea</taxon>
        <taxon>Branchiopoda</taxon>
        <taxon>Diplostraca</taxon>
        <taxon>Cladocera</taxon>
        <taxon>Anomopoda</taxon>
        <taxon>Daphniidae</taxon>
        <taxon>Daphnia</taxon>
    </lineage>
</organism>
<feature type="region of interest" description="Disordered" evidence="1">
    <location>
        <begin position="1105"/>
        <end position="1129"/>
    </location>
</feature>
<feature type="compositionally biased region" description="Basic residues" evidence="1">
    <location>
        <begin position="14"/>
        <end position="30"/>
    </location>
</feature>
<dbReference type="PANTHER" id="PTHR33173:SF2">
    <property type="entry name" value="MYND-TYPE DOMAIN-CONTAINING PROTEIN"/>
    <property type="match status" value="1"/>
</dbReference>
<dbReference type="Proteomes" id="UP001234178">
    <property type="component" value="Unassembled WGS sequence"/>
</dbReference>
<protein>
    <submittedName>
        <fullName evidence="2">Uncharacterized protein</fullName>
    </submittedName>
</protein>
<feature type="region of interest" description="Disordered" evidence="1">
    <location>
        <begin position="325"/>
        <end position="428"/>
    </location>
</feature>
<dbReference type="EMBL" id="JAOYFB010000003">
    <property type="protein sequence ID" value="KAK4012451.1"/>
    <property type="molecule type" value="Genomic_DNA"/>
</dbReference>
<sequence>MATKKKENITVTQRKSRTRERYRRSGLKKPSRLEKQLGNPVLKVSNQQKRTDPVIHTPEEPDSSEIEENLLPNKRNLREGRGSLNKRNAADDALTRKSGTKLEDFEIDVFYPLRKNGLNLASHMINILKKLGYNYLRTLAQVEDAEFLQAAVVESFVDCEEYSALPEEQKKALLGPKFWRNPTQFKFQLGEKAAISSLKPLCSELLAKMLLIFPSPNLNSTSSSTSSVCPKTTSLKVLKKSACLTTSNSANSRITGNQAASNFSTYANILDKKGTVDISGKDIENHILDWCKKRDNIVYDSDDFYIKNSNQLYCRPCHHAYNWNNKSNGPAVVDRTVGQPKKGKRSSGNISENSEQVRSHENQKRSQTATRTEKGATSNADPIVMPVSSLSSDDSENEEYPVISSKEESTLEEGSTQDEKTSEETSYEIKRSRLLKHNSWKGNKTLTQCSSSLSPNLKATMKATSIKPKKSRSDKRRSAMIRASAYDLCQSLISNHFKVVDDIAALSKRNENLSARLQEMVVALKKQGRAHPFSVRQECEAETISLLKRIMRQAVSQSSKNKKGQRYNDTVLLDFSLSLWIVGGPQTYEILYDNMPGVFPSPTVIRGKLEKYNPSCVPGSIYLDTLLDIIKENNYPKKVLISEDATAIIPKREFHLRYNSILGGSLPLGESGLPDPDGGVVNSAMDIIQNLKLYPAATVKFVIMAQPLADSAPPIRIGTFASDNKMTSLDVKRRHAFINERLKQAGLERVMTGSDGDSREMKFMLQHLGLGMHVSYLKYSKNSDEYRFFQLCPGFVCNIICSDFVIQDVPHIATKLRTKLLKPELIPLGNYVATANDLQYLLEQRSKQKTLIRQGDFILADKMNFDAAERISKPEVRQLLHEVWKGDADGTSYLVTSSFLDKSLSPLERINRIWTTVFCLRYWRLWLTSDGIYSLSQNFISSNAYLSIEINAHTLPLVMRKFCLEKNPELLLTWLFGSQQCESFFRTVRALCPVGLNKPNLTEGEFLDRARKADAHLHIQQKGAENCITYRRFEQKKNHSGGSWEAKIGTSLPTDEEIAYELRKCQQIAKQKMNKLGVILTGKDSTNFSFCPLLGRRIRNIIPENDFQDRDDDENPIEGDNLSDETESDSYDLQVLRSLDQASFKDFSERLSHQSFTIPFPEENQSSNGAAAEGAKEKFSPSAFVNILDLEGNTRLVQKTTICWFLESGFRKIGNDRILRVRQLATFADTRKLIVNKVEFRNVVRIDDWCLFKILPDSKQGFRFLLGRVIQFKANSRWTDRTNRNRFIYEWKFGTADVGVNCTWYRFDGQAKKSKTISESGSKIAVFSHGFHPCDTYICSLPPPDIPSGEKVLFSQQIVEYVKPFCRKFKIKAQFSH</sequence>
<feature type="compositionally biased region" description="Polar residues" evidence="1">
    <location>
        <begin position="365"/>
        <end position="380"/>
    </location>
</feature>
<dbReference type="PANTHER" id="PTHR33173">
    <property type="match status" value="1"/>
</dbReference>
<name>A0ABQ9ZHP7_9CRUS</name>
<feature type="compositionally biased region" description="Acidic residues" evidence="1">
    <location>
        <begin position="1109"/>
        <end position="1129"/>
    </location>
</feature>
<feature type="compositionally biased region" description="Basic and acidic residues" evidence="1">
    <location>
        <begin position="49"/>
        <end position="59"/>
    </location>
</feature>
<proteinExistence type="predicted"/>
<feature type="compositionally biased region" description="Basic and acidic residues" evidence="1">
    <location>
        <begin position="355"/>
        <end position="364"/>
    </location>
</feature>
<evidence type="ECO:0000256" key="1">
    <source>
        <dbReference type="SAM" id="MobiDB-lite"/>
    </source>
</evidence>
<gene>
    <name evidence="2" type="ORF">OUZ56_021550</name>
</gene>
<accession>A0ABQ9ZHP7</accession>
<keyword evidence="3" id="KW-1185">Reference proteome</keyword>
<feature type="region of interest" description="Disordered" evidence="1">
    <location>
        <begin position="1"/>
        <end position="92"/>
    </location>
</feature>
<reference evidence="2 3" key="1">
    <citation type="journal article" date="2023" name="Nucleic Acids Res.">
        <title>The hologenome of Daphnia magna reveals possible DNA methylation and microbiome-mediated evolution of the host genome.</title>
        <authorList>
            <person name="Chaturvedi A."/>
            <person name="Li X."/>
            <person name="Dhandapani V."/>
            <person name="Marshall H."/>
            <person name="Kissane S."/>
            <person name="Cuenca-Cambronero M."/>
            <person name="Asole G."/>
            <person name="Calvet F."/>
            <person name="Ruiz-Romero M."/>
            <person name="Marangio P."/>
            <person name="Guigo R."/>
            <person name="Rago D."/>
            <person name="Mirbahai L."/>
            <person name="Eastwood N."/>
            <person name="Colbourne J.K."/>
            <person name="Zhou J."/>
            <person name="Mallon E."/>
            <person name="Orsini L."/>
        </authorList>
    </citation>
    <scope>NUCLEOTIDE SEQUENCE [LARGE SCALE GENOMIC DNA]</scope>
    <source>
        <strain evidence="2">LRV0_1</strain>
    </source>
</reference>
<evidence type="ECO:0000313" key="3">
    <source>
        <dbReference type="Proteomes" id="UP001234178"/>
    </source>
</evidence>